<dbReference type="InterPro" id="IPR025436">
    <property type="entry name" value="DUF4179"/>
</dbReference>
<dbReference type="Gene3D" id="2.60.40.1630">
    <property type="entry name" value="bacillus anthracis domain"/>
    <property type="match status" value="1"/>
</dbReference>
<dbReference type="EMBL" id="FQTU01000013">
    <property type="protein sequence ID" value="SHF05700.1"/>
    <property type="molecule type" value="Genomic_DNA"/>
</dbReference>
<accession>A0A1M4YJ06</accession>
<organism evidence="3 4">
    <name type="scientific">Alkalibacter saccharofermentans DSM 14828</name>
    <dbReference type="NCBI Taxonomy" id="1120975"/>
    <lineage>
        <taxon>Bacteria</taxon>
        <taxon>Bacillati</taxon>
        <taxon>Bacillota</taxon>
        <taxon>Clostridia</taxon>
        <taxon>Eubacteriales</taxon>
        <taxon>Eubacteriaceae</taxon>
        <taxon>Alkalibacter</taxon>
    </lineage>
</organism>
<dbReference type="Pfam" id="PF13786">
    <property type="entry name" value="DUF4179"/>
    <property type="match status" value="1"/>
</dbReference>
<keyword evidence="1" id="KW-0812">Transmembrane</keyword>
<evidence type="ECO:0000256" key="1">
    <source>
        <dbReference type="SAM" id="Phobius"/>
    </source>
</evidence>
<gene>
    <name evidence="3" type="ORF">SAMN02746064_01774</name>
</gene>
<sequence length="437" mass="49615">MMDIEKALREQKKQIDQINAPAELKPRLETALNAERKRKSQDYRWALRAAAAIMVVFLAGYNFNTLAYYGKRMIGFEGLMTDTVSELVNSGLGQDIGTTYAFDNGVNLTIDGVMIDYNNLILFYTFSGDLNFDDPDKIFNLPSIYLKGFFETIEHNHSVGSLDEDNREIKFVSYYDPPRALTRQIKIESYSMDDSGFNLIEDKVIIDRSKAMGKILKKSVAHTFKVGNRNIKIDELIATPTATSITGSIQNIFQLARDSLYDNRIRPNSISMSLWANGRQVDSQSSSLKTDSKGITFKQDFDALPEDTKSIQILLESVTADYDVDENFALTMDNGEKNIGINNQHIAILDVWESDSQTCVKIRTEDHLYLSEVFLEVDGAKAELAKTVENQTDKLKSGRIERTRTMYFDKSGEDMNLNIKRITYKTDVYQSVKIKVN</sequence>
<keyword evidence="4" id="KW-1185">Reference proteome</keyword>
<evidence type="ECO:0000313" key="4">
    <source>
        <dbReference type="Proteomes" id="UP000184251"/>
    </source>
</evidence>
<keyword evidence="1" id="KW-0472">Membrane</keyword>
<protein>
    <recommendedName>
        <fullName evidence="2">DUF4179 domain-containing protein</fullName>
    </recommendedName>
</protein>
<dbReference type="AlphaFoldDB" id="A0A1M4YJ06"/>
<dbReference type="Proteomes" id="UP000184251">
    <property type="component" value="Unassembled WGS sequence"/>
</dbReference>
<reference evidence="3 4" key="1">
    <citation type="submission" date="2016-11" db="EMBL/GenBank/DDBJ databases">
        <authorList>
            <person name="Jaros S."/>
            <person name="Januszkiewicz K."/>
            <person name="Wedrychowicz H."/>
        </authorList>
    </citation>
    <scope>NUCLEOTIDE SEQUENCE [LARGE SCALE GENOMIC DNA]</scope>
    <source>
        <strain evidence="3 4">DSM 14828</strain>
    </source>
</reference>
<feature type="transmembrane region" description="Helical" evidence="1">
    <location>
        <begin position="45"/>
        <end position="63"/>
    </location>
</feature>
<proteinExistence type="predicted"/>
<dbReference type="STRING" id="1120975.SAMN02746064_01774"/>
<feature type="domain" description="DUF4179" evidence="2">
    <location>
        <begin position="42"/>
        <end position="127"/>
    </location>
</feature>
<evidence type="ECO:0000259" key="2">
    <source>
        <dbReference type="Pfam" id="PF13786"/>
    </source>
</evidence>
<name>A0A1M4YJ06_9FIRM</name>
<keyword evidence="1" id="KW-1133">Transmembrane helix</keyword>
<evidence type="ECO:0000313" key="3">
    <source>
        <dbReference type="EMBL" id="SHF05700.1"/>
    </source>
</evidence>